<dbReference type="SMART" id="SM00220">
    <property type="entry name" value="S_TKc"/>
    <property type="match status" value="1"/>
</dbReference>
<dbReference type="Gene3D" id="1.10.510.10">
    <property type="entry name" value="Transferase(Phosphotransferase) domain 1"/>
    <property type="match status" value="1"/>
</dbReference>
<feature type="domain" description="Protein kinase" evidence="1">
    <location>
        <begin position="22"/>
        <end position="278"/>
    </location>
</feature>
<dbReference type="SUPFAM" id="SSF56112">
    <property type="entry name" value="Protein kinase-like (PK-like)"/>
    <property type="match status" value="1"/>
</dbReference>
<dbReference type="InterPro" id="IPR011009">
    <property type="entry name" value="Kinase-like_dom_sf"/>
</dbReference>
<protein>
    <submittedName>
        <fullName evidence="2">Protein kinase</fullName>
    </submittedName>
</protein>
<dbReference type="PROSITE" id="PS50011">
    <property type="entry name" value="PROTEIN_KINASE_DOM"/>
    <property type="match status" value="1"/>
</dbReference>
<keyword evidence="2" id="KW-0808">Transferase</keyword>
<proteinExistence type="predicted"/>
<organism evidence="2 3">
    <name type="scientific">Acinetobacter variabilis</name>
    <dbReference type="NCBI Taxonomy" id="70346"/>
    <lineage>
        <taxon>Bacteria</taxon>
        <taxon>Pseudomonadati</taxon>
        <taxon>Pseudomonadota</taxon>
        <taxon>Gammaproteobacteria</taxon>
        <taxon>Moraxellales</taxon>
        <taxon>Moraxellaceae</taxon>
        <taxon>Acinetobacter</taxon>
    </lineage>
</organism>
<gene>
    <name evidence="2" type="ORF">IAQ69_05875</name>
</gene>
<accession>A0A7T8AQH0</accession>
<dbReference type="EMBL" id="CP060811">
    <property type="protein sequence ID" value="QQN89186.1"/>
    <property type="molecule type" value="Genomic_DNA"/>
</dbReference>
<name>A0A7T8AQH0_9GAMM</name>
<evidence type="ECO:0000259" key="1">
    <source>
        <dbReference type="PROSITE" id="PS50011"/>
    </source>
</evidence>
<dbReference type="PANTHER" id="PTHR44167">
    <property type="entry name" value="OVARIAN-SPECIFIC SERINE/THREONINE-PROTEIN KINASE LOK-RELATED"/>
    <property type="match status" value="1"/>
</dbReference>
<evidence type="ECO:0000313" key="2">
    <source>
        <dbReference type="EMBL" id="QQN89186.1"/>
    </source>
</evidence>
<evidence type="ECO:0000313" key="3">
    <source>
        <dbReference type="Proteomes" id="UP000596079"/>
    </source>
</evidence>
<dbReference type="GO" id="GO:0004674">
    <property type="term" value="F:protein serine/threonine kinase activity"/>
    <property type="evidence" value="ECO:0007669"/>
    <property type="project" value="TreeGrafter"/>
</dbReference>
<keyword evidence="2" id="KW-0418">Kinase</keyword>
<dbReference type="InterPro" id="IPR000719">
    <property type="entry name" value="Prot_kinase_dom"/>
</dbReference>
<dbReference type="GO" id="GO:0005524">
    <property type="term" value="F:ATP binding"/>
    <property type="evidence" value="ECO:0007669"/>
    <property type="project" value="InterPro"/>
</dbReference>
<dbReference type="RefSeq" id="WP_200230466.1">
    <property type="nucleotide sequence ID" value="NZ_CP060811.1"/>
</dbReference>
<dbReference type="AlphaFoldDB" id="A0A7T8AQH0"/>
<dbReference type="PANTHER" id="PTHR44167:SF24">
    <property type="entry name" value="SERINE_THREONINE-PROTEIN KINASE CHK2"/>
    <property type="match status" value="1"/>
</dbReference>
<dbReference type="Proteomes" id="UP000596079">
    <property type="component" value="Chromosome"/>
</dbReference>
<dbReference type="Pfam" id="PF00069">
    <property type="entry name" value="Pkinase"/>
    <property type="match status" value="1"/>
</dbReference>
<sequence length="282" mass="32977">MHQIPSKNILLLNPAKLHQLDFQLKTKARSLGFGRRLYYLEVNPETGSALWLKTQNLNSTAISRYAQTGLSHELDFYEAYGEQEGRTFMLPHQIIRKPFQIRNEFFNQALILPNAPAHFDICPKLFSIQEIRQHMLRALEPLISLQELGYLYADLKREHFVIYQKWVCLIDFEQVQPINSLNQAMNATPRYMAPELFQGQAKSLQSEVYALGIIFYEWLTGQRLEATDYQDWALLHCQRFNPELPTQFQALQSLIQNMLRKHSQDRFSDFKAVKQALLTEIA</sequence>
<reference evidence="2 3" key="1">
    <citation type="submission" date="2020-08" db="EMBL/GenBank/DDBJ databases">
        <title>Emergence of ISAba1-mediated novel tet(X) in Acinetobacter variabilis from a chicken farm.</title>
        <authorList>
            <person name="Peng K."/>
            <person name="Li R."/>
        </authorList>
    </citation>
    <scope>NUCLEOTIDE SEQUENCE [LARGE SCALE GENOMIC DNA]</scope>
    <source>
        <strain evidence="2 3">XM9F202-2</strain>
    </source>
</reference>